<organism evidence="1 2">
    <name type="scientific">Racocetra persica</name>
    <dbReference type="NCBI Taxonomy" id="160502"/>
    <lineage>
        <taxon>Eukaryota</taxon>
        <taxon>Fungi</taxon>
        <taxon>Fungi incertae sedis</taxon>
        <taxon>Mucoromycota</taxon>
        <taxon>Glomeromycotina</taxon>
        <taxon>Glomeromycetes</taxon>
        <taxon>Diversisporales</taxon>
        <taxon>Gigasporaceae</taxon>
        <taxon>Racocetra</taxon>
    </lineage>
</organism>
<proteinExistence type="predicted"/>
<accession>A0ACA9P7E5</accession>
<dbReference type="EMBL" id="CAJVQC010018710">
    <property type="protein sequence ID" value="CAG8695535.1"/>
    <property type="molecule type" value="Genomic_DNA"/>
</dbReference>
<gene>
    <name evidence="1" type="ORF">RPERSI_LOCUS9764</name>
</gene>
<protein>
    <submittedName>
        <fullName evidence="1">8261_t:CDS:1</fullName>
    </submittedName>
</protein>
<name>A0ACA9P7E5_9GLOM</name>
<dbReference type="Proteomes" id="UP000789920">
    <property type="component" value="Unassembled WGS sequence"/>
</dbReference>
<evidence type="ECO:0000313" key="1">
    <source>
        <dbReference type="EMBL" id="CAG8695535.1"/>
    </source>
</evidence>
<keyword evidence="2" id="KW-1185">Reference proteome</keyword>
<sequence length="193" mass="22047">MLEIGALRQGIYESVSSFWAKIQKYGDQLGYTPAQKKTHFLSGVRPDIRDEIYRIGQTKPINDIIDTIEKIRDAHTKQIPNRKRIIYANYKIGSERYDNIVNSRIYPRPPEIEITSMNSSISIPQSEILPIHSLSSARNPEQVISLSKPATKKTSRKSESKTINHSISSIPGSDVQARMENLREYKKQFQAES</sequence>
<evidence type="ECO:0000313" key="2">
    <source>
        <dbReference type="Proteomes" id="UP000789920"/>
    </source>
</evidence>
<reference evidence="1" key="1">
    <citation type="submission" date="2021-06" db="EMBL/GenBank/DDBJ databases">
        <authorList>
            <person name="Kallberg Y."/>
            <person name="Tangrot J."/>
            <person name="Rosling A."/>
        </authorList>
    </citation>
    <scope>NUCLEOTIDE SEQUENCE</scope>
    <source>
        <strain evidence="1">MA461A</strain>
    </source>
</reference>
<comment type="caution">
    <text evidence="1">The sequence shown here is derived from an EMBL/GenBank/DDBJ whole genome shotgun (WGS) entry which is preliminary data.</text>
</comment>